<dbReference type="OrthoDB" id="3945418at2759"/>
<feature type="domain" description="RRM" evidence="7">
    <location>
        <begin position="10"/>
        <end position="87"/>
    </location>
</feature>
<evidence type="ECO:0000256" key="1">
    <source>
        <dbReference type="ARBA" id="ARBA00004123"/>
    </source>
</evidence>
<organism>
    <name type="scientific">Ixodes scapularis</name>
    <name type="common">Black-legged tick</name>
    <name type="synonym">Deer tick</name>
    <dbReference type="NCBI Taxonomy" id="6945"/>
    <lineage>
        <taxon>Eukaryota</taxon>
        <taxon>Metazoa</taxon>
        <taxon>Ecdysozoa</taxon>
        <taxon>Arthropoda</taxon>
        <taxon>Chelicerata</taxon>
        <taxon>Arachnida</taxon>
        <taxon>Acari</taxon>
        <taxon>Parasitiformes</taxon>
        <taxon>Ixodida</taxon>
        <taxon>Ixodoidea</taxon>
        <taxon>Ixodidae</taxon>
        <taxon>Ixodinae</taxon>
        <taxon>Ixodes</taxon>
    </lineage>
</organism>
<dbReference type="FunFam" id="3.30.70.330:FF:001379">
    <property type="entry name" value="RNA recognition motif-containing protein"/>
    <property type="match status" value="1"/>
</dbReference>
<keyword evidence="2" id="KW-0677">Repeat</keyword>
<dbReference type="EnsemblMetazoa" id="ISCW004071-RA">
    <property type="protein sequence ID" value="ISCW004071-PA"/>
    <property type="gene ID" value="ISCW004071"/>
</dbReference>
<dbReference type="AlphaFoldDB" id="B7PJY4"/>
<feature type="domain" description="RRM" evidence="7">
    <location>
        <begin position="438"/>
        <end position="519"/>
    </location>
</feature>
<dbReference type="GO" id="GO:0005730">
    <property type="term" value="C:nucleolus"/>
    <property type="evidence" value="ECO:0000318"/>
    <property type="project" value="GO_Central"/>
</dbReference>
<dbReference type="VEuPathDB" id="VectorBase:ISCP_008565"/>
<evidence type="ECO:0000256" key="2">
    <source>
        <dbReference type="ARBA" id="ARBA00022737"/>
    </source>
</evidence>
<reference evidence="8 10" key="1">
    <citation type="submission" date="2008-03" db="EMBL/GenBank/DDBJ databases">
        <title>Annotation of Ixodes scapularis.</title>
        <authorList>
            <consortium name="Ixodes scapularis Genome Project Consortium"/>
            <person name="Caler E."/>
            <person name="Hannick L.I."/>
            <person name="Bidwell S."/>
            <person name="Joardar V."/>
            <person name="Thiagarajan M."/>
            <person name="Amedeo P."/>
            <person name="Galinsky K.J."/>
            <person name="Schobel S."/>
            <person name="Inman J."/>
            <person name="Hostetler J."/>
            <person name="Miller J."/>
            <person name="Hammond M."/>
            <person name="Megy K."/>
            <person name="Lawson D."/>
            <person name="Kodira C."/>
            <person name="Sutton G."/>
            <person name="Meyer J."/>
            <person name="Hill C.A."/>
            <person name="Birren B."/>
            <person name="Nene V."/>
            <person name="Collins F."/>
            <person name="Alarcon-Chaidez F."/>
            <person name="Wikel S."/>
            <person name="Strausberg R."/>
        </authorList>
    </citation>
    <scope>NUCLEOTIDE SEQUENCE [LARGE SCALE GENOMIC DNA]</scope>
    <source>
        <strain evidence="10">Wikel</strain>
        <strain evidence="8">Wikel colony</strain>
    </source>
</reference>
<evidence type="ECO:0000256" key="3">
    <source>
        <dbReference type="ARBA" id="ARBA00022884"/>
    </source>
</evidence>
<evidence type="ECO:0000313" key="10">
    <source>
        <dbReference type="Proteomes" id="UP000001555"/>
    </source>
</evidence>
<protein>
    <submittedName>
        <fullName evidence="8 9">RNA recognition motif-containing protein</fullName>
    </submittedName>
</protein>
<feature type="compositionally biased region" description="Basic and acidic residues" evidence="6">
    <location>
        <begin position="651"/>
        <end position="662"/>
    </location>
</feature>
<sequence>MAAPSVEKPSTLLVKNLPPDTKESKLEEIFGDIGPLKRCFIVRDKSDKAECKGVAYVTYASAVDADAALTQKFKLGGNLLHVKLAASKPLRGSAAAQKAEPRPRATKEERLARKKRKPRLIVRNLSFKANETVLRDCFGKYGDLVEVSIPKKPDGKMRGFAFVQFAETKSAIKAINGLNASNISGRPVAVDFCLPKATYQNATQGQASASKAEQSNNDEDTDGSADETSVASETPAHEDSASDLDDQGDNTDQDMDDEQSEEEGGSDEEDEDDDELHLKRKSQPGDTKNTLFIRNISFETTQESLNSLMKQFGPCRYCLLCTDPVTEHSKGSAFVRYVKDASVERCLQAAQSSAGLMLDGRRLSVARALSREELDAKQESEKKQKKDRRNLFLAREGLVRPGTEAAHGVSPQDMTKRAKLQSRKRKLLQNLHYFVSQTRLCVHNLPPSVDDRKLRALFLQNAPKGARITEARVMRNLKTPSAESRGYGFVTFGRHEDALEALRRLNNNPETFGPKKRPIVEFCLENKAALVAKERRLQRSKQKIKEAEEMDQSGSMSATDAAVPNEKRAPFMGAAANRNMKGLPTHSGAKVRTKKGRAGRQMQKQLQAKEKKGKRKQKQKKGLGPVGGVRGEKDTFGAMVEKHRQKQMKRAAVEGRNKWFNE</sequence>
<dbReference type="Gene3D" id="3.30.70.330">
    <property type="match status" value="4"/>
</dbReference>
<feature type="domain" description="RRM" evidence="7">
    <location>
        <begin position="118"/>
        <end position="195"/>
    </location>
</feature>
<keyword evidence="3 5" id="KW-0694">RNA-binding</keyword>
<evidence type="ECO:0000256" key="6">
    <source>
        <dbReference type="SAM" id="MobiDB-lite"/>
    </source>
</evidence>
<feature type="domain" description="RRM" evidence="7">
    <location>
        <begin position="289"/>
        <end position="370"/>
    </location>
</feature>
<feature type="compositionally biased region" description="Acidic residues" evidence="6">
    <location>
        <begin position="241"/>
        <end position="275"/>
    </location>
</feature>
<name>B7PJY4_IXOSC</name>
<evidence type="ECO:0000256" key="4">
    <source>
        <dbReference type="ARBA" id="ARBA00023242"/>
    </source>
</evidence>
<dbReference type="SMART" id="SM00360">
    <property type="entry name" value="RRM"/>
    <property type="match status" value="4"/>
</dbReference>
<dbReference type="STRING" id="6945.B7PJY4"/>
<proteinExistence type="evidence at protein level"/>
<reference evidence="9" key="2">
    <citation type="submission" date="2020-05" db="UniProtKB">
        <authorList>
            <consortium name="EnsemblMetazoa"/>
        </authorList>
    </citation>
    <scope>IDENTIFICATION</scope>
    <source>
        <strain evidence="9">wikel</strain>
    </source>
</reference>
<feature type="compositionally biased region" description="Basic residues" evidence="6">
    <location>
        <begin position="611"/>
        <end position="621"/>
    </location>
</feature>
<dbReference type="InterPro" id="IPR000504">
    <property type="entry name" value="RRM_dom"/>
</dbReference>
<feature type="compositionally biased region" description="Basic and acidic residues" evidence="6">
    <location>
        <begin position="99"/>
        <end position="111"/>
    </location>
</feature>
<evidence type="ECO:0000256" key="5">
    <source>
        <dbReference type="PROSITE-ProRule" id="PRU00176"/>
    </source>
</evidence>
<dbReference type="InParanoid" id="B7PJY4"/>
<dbReference type="PaxDb" id="6945-B7PJY4"/>
<dbReference type="PROSITE" id="PS50102">
    <property type="entry name" value="RRM"/>
    <property type="match status" value="4"/>
</dbReference>
<feature type="region of interest" description="Disordered" evidence="6">
    <location>
        <begin position="204"/>
        <end position="286"/>
    </location>
</feature>
<gene>
    <name evidence="9" type="primary">8030069</name>
    <name evidence="8" type="ORF">IscW_ISCW004071</name>
</gene>
<evidence type="ECO:0000259" key="7">
    <source>
        <dbReference type="PROSITE" id="PS50102"/>
    </source>
</evidence>
<dbReference type="VEuPathDB" id="VectorBase:ISCW004071"/>
<dbReference type="FunFam" id="3.30.70.330:FF:000182">
    <property type="entry name" value="RNA-binding motif protein 28"/>
    <property type="match status" value="1"/>
</dbReference>
<feature type="region of interest" description="Disordered" evidence="6">
    <location>
        <begin position="541"/>
        <end position="561"/>
    </location>
</feature>
<feature type="region of interest" description="Disordered" evidence="6">
    <location>
        <begin position="578"/>
        <end position="662"/>
    </location>
</feature>
<keyword evidence="10" id="KW-1185">Reference proteome</keyword>
<dbReference type="InterPro" id="IPR051945">
    <property type="entry name" value="RRM_MRD1_RNA_proc_ribogen"/>
</dbReference>
<dbReference type="CDD" id="cd12414">
    <property type="entry name" value="RRM2_RBM28_like"/>
    <property type="match status" value="1"/>
</dbReference>
<evidence type="ECO:0007829" key="11">
    <source>
        <dbReference type="PeptideAtlas" id="B7PJY4"/>
    </source>
</evidence>
<feature type="compositionally biased region" description="Polar residues" evidence="6">
    <location>
        <begin position="204"/>
        <end position="215"/>
    </location>
</feature>
<evidence type="ECO:0000313" key="8">
    <source>
        <dbReference type="EMBL" id="EEC06906.1"/>
    </source>
</evidence>
<dbReference type="VEuPathDB" id="VectorBase:ISCI004071"/>
<feature type="compositionally biased region" description="Acidic residues" evidence="6">
    <location>
        <begin position="216"/>
        <end position="225"/>
    </location>
</feature>
<evidence type="ECO:0000313" key="9">
    <source>
        <dbReference type="EnsemblMetazoa" id="ISCW004071-PA"/>
    </source>
</evidence>
<dbReference type="InterPro" id="IPR035979">
    <property type="entry name" value="RBD_domain_sf"/>
</dbReference>
<dbReference type="CDD" id="cd12413">
    <property type="entry name" value="RRM1_RBM28_like"/>
    <property type="match status" value="1"/>
</dbReference>
<keyword evidence="11" id="KW-1267">Proteomics identification</keyword>
<dbReference type="PANTHER" id="PTHR48039:SF5">
    <property type="entry name" value="RNA-BINDING PROTEIN 28"/>
    <property type="match status" value="1"/>
</dbReference>
<dbReference type="Proteomes" id="UP000001555">
    <property type="component" value="Unassembled WGS sequence"/>
</dbReference>
<dbReference type="PANTHER" id="PTHR48039">
    <property type="entry name" value="RNA-BINDING MOTIF PROTEIN 14B"/>
    <property type="match status" value="1"/>
</dbReference>
<feature type="region of interest" description="Disordered" evidence="6">
    <location>
        <begin position="91"/>
        <end position="114"/>
    </location>
</feature>
<dbReference type="FunCoup" id="B7PJY4">
    <property type="interactions" value="1363"/>
</dbReference>
<dbReference type="KEGG" id="isc:8030069"/>
<dbReference type="CDD" id="cd12416">
    <property type="entry name" value="RRM4_RBM28_like"/>
    <property type="match status" value="1"/>
</dbReference>
<dbReference type="InterPro" id="IPR012677">
    <property type="entry name" value="Nucleotide-bd_a/b_plait_sf"/>
</dbReference>
<dbReference type="CDD" id="cd12415">
    <property type="entry name" value="RRM3_RBM28_like"/>
    <property type="match status" value="1"/>
</dbReference>
<dbReference type="EMBL" id="DS729119">
    <property type="protein sequence ID" value="EEC06906.1"/>
    <property type="molecule type" value="Genomic_DNA"/>
</dbReference>
<comment type="subcellular location">
    <subcellularLocation>
        <location evidence="1">Nucleus</location>
    </subcellularLocation>
</comment>
<accession>B7PJY4</accession>
<keyword evidence="4" id="KW-0539">Nucleus</keyword>
<dbReference type="GO" id="GO:0003723">
    <property type="term" value="F:RNA binding"/>
    <property type="evidence" value="ECO:0007669"/>
    <property type="project" value="UniProtKB-UniRule"/>
</dbReference>
<dbReference type="Pfam" id="PF00076">
    <property type="entry name" value="RRM_1"/>
    <property type="match status" value="4"/>
</dbReference>
<dbReference type="SUPFAM" id="SSF54928">
    <property type="entry name" value="RNA-binding domain, RBD"/>
    <property type="match status" value="4"/>
</dbReference>
<feature type="compositionally biased region" description="Basic residues" evidence="6">
    <location>
        <begin position="589"/>
        <end position="598"/>
    </location>
</feature>
<dbReference type="HOGENOM" id="CLU_011608_2_1_1"/>
<dbReference type="EMBL" id="ABJB010082522">
    <property type="status" value="NOT_ANNOTATED_CDS"/>
    <property type="molecule type" value="Genomic_DNA"/>
</dbReference>